<dbReference type="Pfam" id="PF08541">
    <property type="entry name" value="ACP_syn_III_C"/>
    <property type="match status" value="1"/>
</dbReference>
<dbReference type="PANTHER" id="PTHR34069">
    <property type="entry name" value="3-OXOACYL-[ACYL-CARRIER-PROTEIN] SYNTHASE 3"/>
    <property type="match status" value="1"/>
</dbReference>
<dbReference type="Gene3D" id="3.40.47.10">
    <property type="match status" value="2"/>
</dbReference>
<feature type="domain" description="Beta-ketoacyl-[acyl-carrier-protein] synthase III C-terminal" evidence="3">
    <location>
        <begin position="251"/>
        <end position="341"/>
    </location>
</feature>
<evidence type="ECO:0000313" key="4">
    <source>
        <dbReference type="EMBL" id="AHL46712.1"/>
    </source>
</evidence>
<dbReference type="PANTHER" id="PTHR34069:SF2">
    <property type="entry name" value="BETA-KETOACYL-[ACYL-CARRIER-PROTEIN] SYNTHASE III"/>
    <property type="match status" value="1"/>
</dbReference>
<dbReference type="EMBL" id="KJ437438">
    <property type="protein sequence ID" value="AHL46712.1"/>
    <property type="molecule type" value="Genomic_DNA"/>
</dbReference>
<dbReference type="GO" id="GO:0044550">
    <property type="term" value="P:secondary metabolite biosynthetic process"/>
    <property type="evidence" value="ECO:0007669"/>
    <property type="project" value="TreeGrafter"/>
</dbReference>
<dbReference type="InterPro" id="IPR016039">
    <property type="entry name" value="Thiolase-like"/>
</dbReference>
<proteinExistence type="predicted"/>
<reference evidence="4" key="1">
    <citation type="submission" date="2014-02" db="EMBL/GenBank/DDBJ databases">
        <authorList>
            <person name="Yan X."/>
            <person name="Probst K."/>
            <person name="Linnenbrink A."/>
            <person name="Arnold M."/>
            <person name="Paululat T."/>
            <person name="Zeeck A."/>
            <person name="Bechthold A."/>
        </authorList>
    </citation>
    <scope>NUCLEOTIDE SEQUENCE</scope>
    <source>
        <strain evidence="4">Goe C4/4</strain>
    </source>
</reference>
<sequence length="353" mass="37593">MKGHRDMRFEDLYIAGAAVHLEGTTTVAEALRDGRCDERTATRSGIASVAVSTGSSAPELAVGAARQVLERTGTHPTDIDLVLHATVQHQGHDLWAPASYIQRYALGNRCPAIEIKQLSNGGMAALELASAYLAGAPGPTAGLLTTGDVFTDPGFDRWRSDPGTVYGDAGTALVLARGRGGFARLRSLVTVSDADLEQMHRGRDPFSPVPFAVRQPIDLGLLQRAFIEDTGRSYSVARITAGQDETLKRALAEADCTLADLSWFVLPNFGRGRLNSTFLRRWSIEEERTTWRWGRSVGHLGAGDQFAGLAFLAESGRARAGELGLLFGVGAGFTWSCAIVEFTGTGAGETGSG</sequence>
<keyword evidence="1" id="KW-0808">Transferase</keyword>
<evidence type="ECO:0000259" key="3">
    <source>
        <dbReference type="Pfam" id="PF08541"/>
    </source>
</evidence>
<dbReference type="SUPFAM" id="SSF53901">
    <property type="entry name" value="Thiolase-like"/>
    <property type="match status" value="1"/>
</dbReference>
<protein>
    <submittedName>
        <fullName evidence="4">Ketosynthase</fullName>
    </submittedName>
</protein>
<evidence type="ECO:0000256" key="2">
    <source>
        <dbReference type="ARBA" id="ARBA00023315"/>
    </source>
</evidence>
<organism evidence="4">
    <name type="scientific">Streptomyces bottropensis</name>
    <dbReference type="NCBI Taxonomy" id="42235"/>
    <lineage>
        <taxon>Bacteria</taxon>
        <taxon>Bacillati</taxon>
        <taxon>Actinomycetota</taxon>
        <taxon>Actinomycetes</taxon>
        <taxon>Kitasatosporales</taxon>
        <taxon>Streptomycetaceae</taxon>
        <taxon>Streptomyces</taxon>
    </lineage>
</organism>
<dbReference type="CDD" id="cd00827">
    <property type="entry name" value="init_cond_enzymes"/>
    <property type="match status" value="1"/>
</dbReference>
<dbReference type="SMR" id="W8QLD2"/>
<accession>W8QLD2</accession>
<name>W8QLD2_9ACTN</name>
<gene>
    <name evidence="4" type="primary">rslK4</name>
</gene>
<evidence type="ECO:0000256" key="1">
    <source>
        <dbReference type="ARBA" id="ARBA00022679"/>
    </source>
</evidence>
<dbReference type="AlphaFoldDB" id="W8QLD2"/>
<dbReference type="GO" id="GO:0016747">
    <property type="term" value="F:acyltransferase activity, transferring groups other than amino-acyl groups"/>
    <property type="evidence" value="ECO:0007669"/>
    <property type="project" value="UniProtKB-ARBA"/>
</dbReference>
<dbReference type="InterPro" id="IPR013747">
    <property type="entry name" value="ACP_syn_III_C"/>
</dbReference>
<keyword evidence="2" id="KW-0012">Acyltransferase</keyword>